<name>A0A9D3WKD4_9ROSI</name>
<organism evidence="1 2">
    <name type="scientific">Gossypium stocksii</name>
    <dbReference type="NCBI Taxonomy" id="47602"/>
    <lineage>
        <taxon>Eukaryota</taxon>
        <taxon>Viridiplantae</taxon>
        <taxon>Streptophyta</taxon>
        <taxon>Embryophyta</taxon>
        <taxon>Tracheophyta</taxon>
        <taxon>Spermatophyta</taxon>
        <taxon>Magnoliopsida</taxon>
        <taxon>eudicotyledons</taxon>
        <taxon>Gunneridae</taxon>
        <taxon>Pentapetalae</taxon>
        <taxon>rosids</taxon>
        <taxon>malvids</taxon>
        <taxon>Malvales</taxon>
        <taxon>Malvaceae</taxon>
        <taxon>Malvoideae</taxon>
        <taxon>Gossypium</taxon>
    </lineage>
</organism>
<evidence type="ECO:0000313" key="1">
    <source>
        <dbReference type="EMBL" id="KAH1130960.1"/>
    </source>
</evidence>
<evidence type="ECO:0000313" key="2">
    <source>
        <dbReference type="Proteomes" id="UP000828251"/>
    </source>
</evidence>
<keyword evidence="2" id="KW-1185">Reference proteome</keyword>
<evidence type="ECO:0008006" key="3">
    <source>
        <dbReference type="Google" id="ProtNLM"/>
    </source>
</evidence>
<protein>
    <recommendedName>
        <fullName evidence="3">RNase H type-1 domain-containing protein</fullName>
    </recommendedName>
</protein>
<proteinExistence type="predicted"/>
<comment type="caution">
    <text evidence="1">The sequence shown here is derived from an EMBL/GenBank/DDBJ whole genome shotgun (WGS) entry which is preliminary data.</text>
</comment>
<dbReference type="AlphaFoldDB" id="A0A9D3WKD4"/>
<dbReference type="Proteomes" id="UP000828251">
    <property type="component" value="Unassembled WGS sequence"/>
</dbReference>
<dbReference type="OrthoDB" id="10472879at2759"/>
<dbReference type="EMBL" id="JAIQCV010000001">
    <property type="protein sequence ID" value="KAH1130960.1"/>
    <property type="molecule type" value="Genomic_DNA"/>
</dbReference>
<sequence>MFDLRLIQENHWMLNYIPMEHNQVADCLAKHALIEKCDLQVLDAPPEAICSLIDKDKLIGGFLAQT</sequence>
<accession>A0A9D3WKD4</accession>
<gene>
    <name evidence="1" type="ORF">J1N35_002338</name>
</gene>
<reference evidence="1 2" key="1">
    <citation type="journal article" date="2021" name="Plant Biotechnol. J.">
        <title>Multi-omics assisted identification of the key and species-specific regulatory components of drought-tolerant mechanisms in Gossypium stocksii.</title>
        <authorList>
            <person name="Yu D."/>
            <person name="Ke L."/>
            <person name="Zhang D."/>
            <person name="Wu Y."/>
            <person name="Sun Y."/>
            <person name="Mei J."/>
            <person name="Sun J."/>
            <person name="Sun Y."/>
        </authorList>
    </citation>
    <scope>NUCLEOTIDE SEQUENCE [LARGE SCALE GENOMIC DNA]</scope>
    <source>
        <strain evidence="2">cv. E1</strain>
        <tissue evidence="1">Leaf</tissue>
    </source>
</reference>